<keyword evidence="1" id="KW-0812">Transmembrane</keyword>
<feature type="transmembrane region" description="Helical" evidence="1">
    <location>
        <begin position="107"/>
        <end position="130"/>
    </location>
</feature>
<organism evidence="2 3">
    <name type="scientific">Fusarium mangiferae</name>
    <name type="common">Mango malformation disease fungus</name>
    <dbReference type="NCBI Taxonomy" id="192010"/>
    <lineage>
        <taxon>Eukaryota</taxon>
        <taxon>Fungi</taxon>
        <taxon>Dikarya</taxon>
        <taxon>Ascomycota</taxon>
        <taxon>Pezizomycotina</taxon>
        <taxon>Sordariomycetes</taxon>
        <taxon>Hypocreomycetidae</taxon>
        <taxon>Hypocreales</taxon>
        <taxon>Nectriaceae</taxon>
        <taxon>Fusarium</taxon>
        <taxon>Fusarium fujikuroi species complex</taxon>
    </lineage>
</organism>
<dbReference type="Proteomes" id="UP000184255">
    <property type="component" value="Unassembled WGS sequence"/>
</dbReference>
<dbReference type="GeneID" id="65093531"/>
<keyword evidence="1" id="KW-1133">Transmembrane helix</keyword>
<dbReference type="RefSeq" id="XP_041691414.1">
    <property type="nucleotide sequence ID" value="XM_041826099.1"/>
</dbReference>
<reference evidence="3" key="1">
    <citation type="journal article" date="2016" name="Genome Biol. Evol.">
        <title>Comparative 'omics' of the Fusarium fujikuroi species complex highlights differences in genetic potential and metabolite synthesis.</title>
        <authorList>
            <person name="Niehaus E.-M."/>
            <person name="Muensterkoetter M."/>
            <person name="Proctor R.H."/>
            <person name="Brown D.W."/>
            <person name="Sharon A."/>
            <person name="Idan Y."/>
            <person name="Oren-Young L."/>
            <person name="Sieber C.M."/>
            <person name="Novak O."/>
            <person name="Pencik A."/>
            <person name="Tarkowska D."/>
            <person name="Hromadova K."/>
            <person name="Freeman S."/>
            <person name="Maymon M."/>
            <person name="Elazar M."/>
            <person name="Youssef S.A."/>
            <person name="El-Shabrawy E.S.M."/>
            <person name="Shalaby A.B.A."/>
            <person name="Houterman P."/>
            <person name="Brock N.L."/>
            <person name="Burkhardt I."/>
            <person name="Tsavkelova E.A."/>
            <person name="Dickschat J.S."/>
            <person name="Galuszka P."/>
            <person name="Gueldener U."/>
            <person name="Tudzynski B."/>
        </authorList>
    </citation>
    <scope>NUCLEOTIDE SEQUENCE [LARGE SCALE GENOMIC DNA]</scope>
    <source>
        <strain evidence="3">MRC7560</strain>
    </source>
</reference>
<sequence>MFVFWSIHRDRFPEATTPLSRFGRYLRASVLLIIQLALMIGMPAITSFLAWSTRNELWSALTDAGLARQAKEVLGYLILHTVFLVLLIWGAVPILAMGRVYHRRGRIAAYATFGLIMGVLIGVSVRTMYLTWNWTLRFEDNAKLAGQCSLITRTLGILLYLCWFSVVLSVFYVLRFGTPLFVQKILDDAAHVLFPTKMRSRTVDEKERAGS</sequence>
<name>A0A1L7ULN1_FUSMA</name>
<gene>
    <name evidence="2" type="ORF">FMAN_14283</name>
</gene>
<feature type="transmembrane region" description="Helical" evidence="1">
    <location>
        <begin position="73"/>
        <end position="95"/>
    </location>
</feature>
<feature type="transmembrane region" description="Helical" evidence="1">
    <location>
        <begin position="30"/>
        <end position="53"/>
    </location>
</feature>
<dbReference type="VEuPathDB" id="FungiDB:FMAN_14283"/>
<dbReference type="EMBL" id="FCQH01000029">
    <property type="protein sequence ID" value="CVL09005.1"/>
    <property type="molecule type" value="Genomic_DNA"/>
</dbReference>
<feature type="transmembrane region" description="Helical" evidence="1">
    <location>
        <begin position="150"/>
        <end position="174"/>
    </location>
</feature>
<dbReference type="AlphaFoldDB" id="A0A1L7ULN1"/>
<proteinExistence type="predicted"/>
<evidence type="ECO:0000313" key="2">
    <source>
        <dbReference type="EMBL" id="CVL09005.1"/>
    </source>
</evidence>
<protein>
    <submittedName>
        <fullName evidence="2">Uncharacterized protein</fullName>
    </submittedName>
</protein>
<accession>A0A1L7ULN1</accession>
<comment type="caution">
    <text evidence="2">The sequence shown here is derived from an EMBL/GenBank/DDBJ whole genome shotgun (WGS) entry which is preliminary data.</text>
</comment>
<evidence type="ECO:0000256" key="1">
    <source>
        <dbReference type="SAM" id="Phobius"/>
    </source>
</evidence>
<keyword evidence="3" id="KW-1185">Reference proteome</keyword>
<evidence type="ECO:0000313" key="3">
    <source>
        <dbReference type="Proteomes" id="UP000184255"/>
    </source>
</evidence>
<keyword evidence="1" id="KW-0472">Membrane</keyword>